<dbReference type="Gene3D" id="3.30.1780.10">
    <property type="entry name" value="ornithine cyclodeaminase, domain 1"/>
    <property type="match status" value="1"/>
</dbReference>
<dbReference type="GeneID" id="1478006"/>
<evidence type="ECO:0000313" key="2">
    <source>
        <dbReference type="Proteomes" id="UP000619545"/>
    </source>
</evidence>
<dbReference type="PANTHER" id="PTHR13812:SF19">
    <property type="entry name" value="KETIMINE REDUCTASE MU-CRYSTALLIN"/>
    <property type="match status" value="1"/>
</dbReference>
<sequence>MLFLSEDHVRALLDVREVVERVEETFRIKPECEMPPKTIVPLEGGDFRVMPAYLSELGVAGVKIVNSHPDNPDRGLPTVMAVMCLIEPETGRPLCLVSATEITSLRTGAAGAVASKYLAEDVRTVGIVGAGVQGRYQLLTHAEVFDLEAVFVYDQAREAARRLAEWVERDLGVDAKVLDNLDFSGLDVDVVCTCTPATEPYLGSEDVPEDVHVNAIGADAPEKQEVKTELLKRAVVVVDDREQCVESGDVSQPVERGELNPEELIELSDVVRGETEVDSSELTVFDSTGIAILDVAVGALAYERAKKTDAGVEVKPFELPTGNFK</sequence>
<organism evidence="1 2">
    <name type="scientific">Methanopyrus kandleri</name>
    <dbReference type="NCBI Taxonomy" id="2320"/>
    <lineage>
        <taxon>Archaea</taxon>
        <taxon>Methanobacteriati</taxon>
        <taxon>Methanobacteriota</taxon>
        <taxon>Methanomada group</taxon>
        <taxon>Methanopyri</taxon>
        <taxon>Methanopyrales</taxon>
        <taxon>Methanopyraceae</taxon>
        <taxon>Methanopyrus</taxon>
    </lineage>
</organism>
<dbReference type="RefSeq" id="WP_011019779.1">
    <property type="nucleotide sequence ID" value="NZ_DUJS01000003.1"/>
</dbReference>
<accession>A0A832T1Q9</accession>
<dbReference type="InterPro" id="IPR023401">
    <property type="entry name" value="ODC_N"/>
</dbReference>
<dbReference type="PANTHER" id="PTHR13812">
    <property type="entry name" value="KETIMINE REDUCTASE MU-CRYSTALLIN"/>
    <property type="match status" value="1"/>
</dbReference>
<comment type="caution">
    <text evidence="1">The sequence shown here is derived from an EMBL/GenBank/DDBJ whole genome shotgun (WGS) entry which is preliminary data.</text>
</comment>
<reference evidence="1" key="1">
    <citation type="journal article" date="2020" name="bioRxiv">
        <title>A rank-normalized archaeal taxonomy based on genome phylogeny resolves widespread incomplete and uneven classifications.</title>
        <authorList>
            <person name="Rinke C."/>
            <person name="Chuvochina M."/>
            <person name="Mussig A.J."/>
            <person name="Chaumeil P.-A."/>
            <person name="Waite D.W."/>
            <person name="Whitman W.B."/>
            <person name="Parks D.H."/>
            <person name="Hugenholtz P."/>
        </authorList>
    </citation>
    <scope>NUCLEOTIDE SEQUENCE</scope>
    <source>
        <strain evidence="1">UBA8853</strain>
    </source>
</reference>
<name>A0A832T1Q9_9EURY</name>
<dbReference type="Gene3D" id="3.40.50.720">
    <property type="entry name" value="NAD(P)-binding Rossmann-like Domain"/>
    <property type="match status" value="1"/>
</dbReference>
<proteinExistence type="predicted"/>
<dbReference type="PIRSF" id="PIRSF001439">
    <property type="entry name" value="CryM"/>
    <property type="match status" value="1"/>
</dbReference>
<evidence type="ECO:0000313" key="1">
    <source>
        <dbReference type="EMBL" id="HII70260.1"/>
    </source>
</evidence>
<dbReference type="OMA" id="VKIVNVH"/>
<dbReference type="InterPro" id="IPR036291">
    <property type="entry name" value="NAD(P)-bd_dom_sf"/>
</dbReference>
<gene>
    <name evidence="1" type="ORF">HA336_03390</name>
</gene>
<protein>
    <submittedName>
        <fullName evidence="1">Ornithine cyclodeaminase family protein</fullName>
    </submittedName>
</protein>
<dbReference type="Pfam" id="PF02423">
    <property type="entry name" value="OCD_Mu_crystall"/>
    <property type="match status" value="1"/>
</dbReference>
<dbReference type="InterPro" id="IPR003462">
    <property type="entry name" value="ODC_Mu_crystall"/>
</dbReference>
<dbReference type="GO" id="GO:0005737">
    <property type="term" value="C:cytoplasm"/>
    <property type="evidence" value="ECO:0007669"/>
    <property type="project" value="TreeGrafter"/>
</dbReference>
<dbReference type="Proteomes" id="UP000619545">
    <property type="component" value="Unassembled WGS sequence"/>
</dbReference>
<dbReference type="SUPFAM" id="SSF51735">
    <property type="entry name" value="NAD(P)-binding Rossmann-fold domains"/>
    <property type="match status" value="1"/>
</dbReference>
<dbReference type="EMBL" id="DUJS01000003">
    <property type="protein sequence ID" value="HII70260.1"/>
    <property type="molecule type" value="Genomic_DNA"/>
</dbReference>
<dbReference type="AlphaFoldDB" id="A0A832T1Q9"/>